<evidence type="ECO:0000313" key="1">
    <source>
        <dbReference type="EMBL" id="RXH71529.1"/>
    </source>
</evidence>
<name>A0A498HKT9_MALDO</name>
<reference evidence="1 2" key="1">
    <citation type="submission" date="2018-10" db="EMBL/GenBank/DDBJ databases">
        <title>A high-quality apple genome assembly.</title>
        <authorList>
            <person name="Hu J."/>
        </authorList>
    </citation>
    <scope>NUCLEOTIDE SEQUENCE [LARGE SCALE GENOMIC DNA]</scope>
    <source>
        <strain evidence="2">cv. HFTH1</strain>
        <tissue evidence="1">Young leaf</tissue>
    </source>
</reference>
<organism evidence="1 2">
    <name type="scientific">Malus domestica</name>
    <name type="common">Apple</name>
    <name type="synonym">Pyrus malus</name>
    <dbReference type="NCBI Taxonomy" id="3750"/>
    <lineage>
        <taxon>Eukaryota</taxon>
        <taxon>Viridiplantae</taxon>
        <taxon>Streptophyta</taxon>
        <taxon>Embryophyta</taxon>
        <taxon>Tracheophyta</taxon>
        <taxon>Spermatophyta</taxon>
        <taxon>Magnoliopsida</taxon>
        <taxon>eudicotyledons</taxon>
        <taxon>Gunneridae</taxon>
        <taxon>Pentapetalae</taxon>
        <taxon>rosids</taxon>
        <taxon>fabids</taxon>
        <taxon>Rosales</taxon>
        <taxon>Rosaceae</taxon>
        <taxon>Amygdaloideae</taxon>
        <taxon>Maleae</taxon>
        <taxon>Malus</taxon>
    </lineage>
</organism>
<sequence>MSSGQPSTLAKNECSGDENASLDVWAHEKGQIKNMDIRSKVGAATIVDKMRENWLRWFGPVNRRPTDAPFRKCNYETAHGKMVEGDLGRLGKRL</sequence>
<keyword evidence="2" id="KW-1185">Reference proteome</keyword>
<accession>A0A498HKT9</accession>
<dbReference type="Proteomes" id="UP000290289">
    <property type="component" value="Chromosome 16"/>
</dbReference>
<evidence type="ECO:0000313" key="2">
    <source>
        <dbReference type="Proteomes" id="UP000290289"/>
    </source>
</evidence>
<proteinExistence type="predicted"/>
<dbReference type="EMBL" id="RDQH01000342">
    <property type="protein sequence ID" value="RXH71529.1"/>
    <property type="molecule type" value="Genomic_DNA"/>
</dbReference>
<protein>
    <submittedName>
        <fullName evidence="1">Uncharacterized protein</fullName>
    </submittedName>
</protein>
<comment type="caution">
    <text evidence="1">The sequence shown here is derived from an EMBL/GenBank/DDBJ whole genome shotgun (WGS) entry which is preliminary data.</text>
</comment>
<gene>
    <name evidence="1" type="ORF">DVH24_018884</name>
</gene>
<dbReference type="AlphaFoldDB" id="A0A498HKT9"/>